<accession>A0A0N9ICW7</accession>
<dbReference type="EMBL" id="CP012752">
    <property type="protein sequence ID" value="ALG14304.1"/>
    <property type="molecule type" value="Genomic_DNA"/>
</dbReference>
<dbReference type="OrthoDB" id="503788at2"/>
<evidence type="ECO:0000256" key="2">
    <source>
        <dbReference type="SAM" id="SignalP"/>
    </source>
</evidence>
<evidence type="ECO:0000313" key="5">
    <source>
        <dbReference type="Proteomes" id="UP000063699"/>
    </source>
</evidence>
<evidence type="ECO:0000256" key="1">
    <source>
        <dbReference type="SAM" id="MobiDB-lite"/>
    </source>
</evidence>
<dbReference type="InterPro" id="IPR012338">
    <property type="entry name" value="Beta-lactam/transpept-like"/>
</dbReference>
<keyword evidence="2" id="KW-0732">Signal</keyword>
<feature type="region of interest" description="Disordered" evidence="1">
    <location>
        <begin position="358"/>
        <end position="377"/>
    </location>
</feature>
<gene>
    <name evidence="4" type="ORF">AOZ06_52155</name>
</gene>
<name>A0A0N9ICW7_9PSEU</name>
<reference evidence="4 5" key="1">
    <citation type="submission" date="2015-07" db="EMBL/GenBank/DDBJ databases">
        <title>Genome sequencing of Kibdelosporangium phytohabitans.</title>
        <authorList>
            <person name="Qin S."/>
            <person name="Xing K."/>
        </authorList>
    </citation>
    <scope>NUCLEOTIDE SEQUENCE [LARGE SCALE GENOMIC DNA]</scope>
    <source>
        <strain evidence="4 5">KLBMP1111</strain>
    </source>
</reference>
<dbReference type="Proteomes" id="UP000063699">
    <property type="component" value="Chromosome"/>
</dbReference>
<dbReference type="SUPFAM" id="SSF56601">
    <property type="entry name" value="beta-lactamase/transpeptidase-like"/>
    <property type="match status" value="1"/>
</dbReference>
<dbReference type="Pfam" id="PF00144">
    <property type="entry name" value="Beta-lactamase"/>
    <property type="match status" value="1"/>
</dbReference>
<dbReference type="Gene3D" id="3.40.710.10">
    <property type="entry name" value="DD-peptidase/beta-lactamase superfamily"/>
    <property type="match status" value="1"/>
</dbReference>
<feature type="domain" description="Beta-lactamase-related" evidence="3">
    <location>
        <begin position="44"/>
        <end position="358"/>
    </location>
</feature>
<feature type="signal peptide" evidence="2">
    <location>
        <begin position="1"/>
        <end position="23"/>
    </location>
</feature>
<dbReference type="STRING" id="860235.AOZ06_52155"/>
<dbReference type="InterPro" id="IPR050491">
    <property type="entry name" value="AmpC-like"/>
</dbReference>
<dbReference type="PANTHER" id="PTHR46825:SF7">
    <property type="entry name" value="D-ALANYL-D-ALANINE CARBOXYPEPTIDASE"/>
    <property type="match status" value="1"/>
</dbReference>
<proteinExistence type="predicted"/>
<dbReference type="RefSeq" id="WP_054296174.1">
    <property type="nucleotide sequence ID" value="NZ_CP012752.1"/>
</dbReference>
<keyword evidence="5" id="KW-1185">Reference proteome</keyword>
<dbReference type="KEGG" id="kphy:AOZ06_52155"/>
<protein>
    <submittedName>
        <fullName evidence="4">Peptidase</fullName>
    </submittedName>
</protein>
<feature type="chain" id="PRO_5006036057" evidence="2">
    <location>
        <begin position="24"/>
        <end position="377"/>
    </location>
</feature>
<dbReference type="AlphaFoldDB" id="A0A0N9ICW7"/>
<evidence type="ECO:0000259" key="3">
    <source>
        <dbReference type="Pfam" id="PF00144"/>
    </source>
</evidence>
<dbReference type="InterPro" id="IPR001466">
    <property type="entry name" value="Beta-lactam-related"/>
</dbReference>
<organism evidence="4 5">
    <name type="scientific">Kibdelosporangium phytohabitans</name>
    <dbReference type="NCBI Taxonomy" id="860235"/>
    <lineage>
        <taxon>Bacteria</taxon>
        <taxon>Bacillati</taxon>
        <taxon>Actinomycetota</taxon>
        <taxon>Actinomycetes</taxon>
        <taxon>Pseudonocardiales</taxon>
        <taxon>Pseudonocardiaceae</taxon>
        <taxon>Kibdelosporangium</taxon>
    </lineage>
</organism>
<dbReference type="PANTHER" id="PTHR46825">
    <property type="entry name" value="D-ALANYL-D-ALANINE-CARBOXYPEPTIDASE/ENDOPEPTIDASE AMPH"/>
    <property type="match status" value="1"/>
</dbReference>
<evidence type="ECO:0000313" key="4">
    <source>
        <dbReference type="EMBL" id="ALG14304.1"/>
    </source>
</evidence>
<feature type="compositionally biased region" description="Basic and acidic residues" evidence="1">
    <location>
        <begin position="366"/>
        <end position="377"/>
    </location>
</feature>
<sequence>MRKTVVALAAAVAVGVSALPAQAATLPPPNDTLLTAALEGLPDAEATGALVRITGSAGRWQGTAGKYDIDKGGPIRPDGRFRIGSVTKVYTAVLVLKLADKGRIDLNQPVQRYLPGVLPADYPPIPVYTLLDHTAGLPHVDIPQMGEPRWVLEHRFDNWTPRQVLDTVIKQPTVFTPGTAQRYSNSNYIVAGLLAEQVTGKSYARLVREWIADPLGLCHTYYPEADPRLPGPTARGYFAVDGELHDVTEMNQSIPWAAGGLISTAPELDTFISALLRGRLLGKESMTRLFTVPKVKNFDDGRPANYSQGLQTETFNGVTVWGKTGTRYGYASGVFATRPQPGTGRIERTAVYSVNATDKSTTGPGERIRRIADAATR</sequence>